<feature type="domain" description="DUF2520" evidence="2">
    <location>
        <begin position="121"/>
        <end position="244"/>
    </location>
</feature>
<dbReference type="InterPro" id="IPR008927">
    <property type="entry name" value="6-PGluconate_DH-like_C_sf"/>
</dbReference>
<evidence type="ECO:0000259" key="1">
    <source>
        <dbReference type="Pfam" id="PF03807"/>
    </source>
</evidence>
<organism evidence="3 4">
    <name type="scientific">Flagellimonas aquimarina</name>
    <dbReference type="NCBI Taxonomy" id="2201895"/>
    <lineage>
        <taxon>Bacteria</taxon>
        <taxon>Pseudomonadati</taxon>
        <taxon>Bacteroidota</taxon>
        <taxon>Flavobacteriia</taxon>
        <taxon>Flavobacteriales</taxon>
        <taxon>Flavobacteriaceae</taxon>
        <taxon>Flagellimonas</taxon>
    </lineage>
</organism>
<comment type="caution">
    <text evidence="3">The sequence shown here is derived from an EMBL/GenBank/DDBJ whole genome shotgun (WGS) entry which is preliminary data.</text>
</comment>
<evidence type="ECO:0000259" key="2">
    <source>
        <dbReference type="Pfam" id="PF10728"/>
    </source>
</evidence>
<dbReference type="InterPro" id="IPR028939">
    <property type="entry name" value="P5C_Rdtase_cat_N"/>
</dbReference>
<gene>
    <name evidence="3" type="ORF">DKG77_12840</name>
</gene>
<dbReference type="SUPFAM" id="SSF48179">
    <property type="entry name" value="6-phosphogluconate dehydrogenase C-terminal domain-like"/>
    <property type="match status" value="1"/>
</dbReference>
<protein>
    <submittedName>
        <fullName evidence="3">DUF2520 domain-containing protein</fullName>
    </submittedName>
</protein>
<reference evidence="3 4" key="1">
    <citation type="submission" date="2018-05" db="EMBL/GenBank/DDBJ databases">
        <title>Complete genome sequence of Flagellimonas aquimarina ECD12 isolated from seaweed Ecklonia cava.</title>
        <authorList>
            <person name="Choi S."/>
            <person name="Seong C."/>
        </authorList>
    </citation>
    <scope>NUCLEOTIDE SEQUENCE [LARGE SCALE GENOMIC DNA]</scope>
    <source>
        <strain evidence="3 4">ECD12</strain>
    </source>
</reference>
<dbReference type="PANTHER" id="PTHR40459:SF1">
    <property type="entry name" value="CONSERVED HYPOTHETICAL ALANINE AND LEUCINE RICH PROTEIN"/>
    <property type="match status" value="1"/>
</dbReference>
<feature type="domain" description="Pyrroline-5-carboxylate reductase catalytic N-terminal" evidence="1">
    <location>
        <begin position="4"/>
        <end position="85"/>
    </location>
</feature>
<dbReference type="OrthoDB" id="9810755at2"/>
<dbReference type="Gene3D" id="1.10.1040.20">
    <property type="entry name" value="ProC-like, C-terminal domain"/>
    <property type="match status" value="1"/>
</dbReference>
<dbReference type="Pfam" id="PF10728">
    <property type="entry name" value="DUF2520"/>
    <property type="match status" value="1"/>
</dbReference>
<dbReference type="AlphaFoldDB" id="A0A316LG71"/>
<dbReference type="RefSeq" id="WP_109663525.1">
    <property type="nucleotide sequence ID" value="NZ_QGEG01000002.1"/>
</dbReference>
<accession>A0A316LG71</accession>
<dbReference type="EMBL" id="QGEG01000002">
    <property type="protein sequence ID" value="PWL39100.1"/>
    <property type="molecule type" value="Genomic_DNA"/>
</dbReference>
<dbReference type="Gene3D" id="3.40.50.720">
    <property type="entry name" value="NAD(P)-binding Rossmann-like Domain"/>
    <property type="match status" value="1"/>
</dbReference>
<sequence length="253" mass="28176">MLSIVIVGTGNVAKHLFNAFAKSEEVKIVQVVGRNQNSLEGFSNIVPFSNDFAQIVDADVYIIAVKDDAIAKVSQSLASKKGIVVHTSGSVEMDSIVSPNRGVFYPLQTFTKDKALDFKSIPICIEAKQDESLKVVQMLGEDISEKVYVITSDQRKKLHLAAVFANNFTNHLYSISESICLQEGLSFELLQPLILETAKKIQSISPKEAQTGPARRNDKKSIQNHLSLLKDKKQTELYILFSEAIKKRYEEEL</sequence>
<dbReference type="InterPro" id="IPR018931">
    <property type="entry name" value="DUF2520"/>
</dbReference>
<dbReference type="Proteomes" id="UP000245762">
    <property type="component" value="Unassembled WGS sequence"/>
</dbReference>
<dbReference type="Pfam" id="PF03807">
    <property type="entry name" value="F420_oxidored"/>
    <property type="match status" value="1"/>
</dbReference>
<dbReference type="SUPFAM" id="SSF51735">
    <property type="entry name" value="NAD(P)-binding Rossmann-fold domains"/>
    <property type="match status" value="1"/>
</dbReference>
<dbReference type="InterPro" id="IPR037108">
    <property type="entry name" value="TM1727-like_C_sf"/>
</dbReference>
<evidence type="ECO:0000313" key="3">
    <source>
        <dbReference type="EMBL" id="PWL39100.1"/>
    </source>
</evidence>
<name>A0A316LG71_9FLAO</name>
<dbReference type="PANTHER" id="PTHR40459">
    <property type="entry name" value="CONSERVED HYPOTHETICAL ALANINE AND LEUCINE RICH PROTEIN"/>
    <property type="match status" value="1"/>
</dbReference>
<dbReference type="InterPro" id="IPR036291">
    <property type="entry name" value="NAD(P)-bd_dom_sf"/>
</dbReference>
<keyword evidence="4" id="KW-1185">Reference proteome</keyword>
<proteinExistence type="predicted"/>
<evidence type="ECO:0000313" key="4">
    <source>
        <dbReference type="Proteomes" id="UP000245762"/>
    </source>
</evidence>